<proteinExistence type="predicted"/>
<dbReference type="AlphaFoldDB" id="A0A512B1P3"/>
<protein>
    <submittedName>
        <fullName evidence="1">Uncharacterized protein</fullName>
    </submittedName>
</protein>
<name>A0A512B1P3_9BACT</name>
<accession>A0A512B1P3</accession>
<evidence type="ECO:0000313" key="1">
    <source>
        <dbReference type="EMBL" id="GEO05881.1"/>
    </source>
</evidence>
<evidence type="ECO:0000313" key="2">
    <source>
        <dbReference type="Proteomes" id="UP000321532"/>
    </source>
</evidence>
<keyword evidence="2" id="KW-1185">Reference proteome</keyword>
<reference evidence="1 2" key="1">
    <citation type="submission" date="2019-07" db="EMBL/GenBank/DDBJ databases">
        <title>Whole genome shotgun sequence of Adhaeribacter aerolatus NBRC 106133.</title>
        <authorList>
            <person name="Hosoyama A."/>
            <person name="Uohara A."/>
            <person name="Ohji S."/>
            <person name="Ichikawa N."/>
        </authorList>
    </citation>
    <scope>NUCLEOTIDE SEQUENCE [LARGE SCALE GENOMIC DNA]</scope>
    <source>
        <strain evidence="1 2">NBRC 106133</strain>
    </source>
</reference>
<dbReference type="Proteomes" id="UP000321532">
    <property type="component" value="Unassembled WGS sequence"/>
</dbReference>
<dbReference type="OrthoDB" id="930027at2"/>
<organism evidence="1 2">
    <name type="scientific">Adhaeribacter aerolatus</name>
    <dbReference type="NCBI Taxonomy" id="670289"/>
    <lineage>
        <taxon>Bacteria</taxon>
        <taxon>Pseudomonadati</taxon>
        <taxon>Bacteroidota</taxon>
        <taxon>Cytophagia</taxon>
        <taxon>Cytophagales</taxon>
        <taxon>Hymenobacteraceae</taxon>
        <taxon>Adhaeribacter</taxon>
    </lineage>
</organism>
<sequence length="343" mass="39629">MKKVTNENVIPLFTEEQIKPEETWRKSIPAQVFLNYFFAINYHIQHTDDNGLDNLTFFREHHANLDEKDLEAVGKILLTSWSTEYALRATAELGSEDYLRHALHWTFPQAYYTIFAGLQAFLYTLNIKTNSAELISREVGRLVVRNAYPRAVGYYAAGPYPDFTIHRLPLAGYKPSLQIPEKEIDAQAQIGQFLRTTRRLRAQTIRNQVQNNNQTALRSPKTGKVLEKWNAQHWSQITWRMGYTTLFDLLSRLRISSSHKEIDRFVEADIDFKLFHECLLDIVRYLNGIHESYVAKAIGLEKYQQLVDALPAHLQNSFVTARLQDTIEPIFGSSNTYRLSSAA</sequence>
<dbReference type="RefSeq" id="WP_146900815.1">
    <property type="nucleotide sequence ID" value="NZ_BJYS01000028.1"/>
</dbReference>
<dbReference type="EMBL" id="BJYS01000028">
    <property type="protein sequence ID" value="GEO05881.1"/>
    <property type="molecule type" value="Genomic_DNA"/>
</dbReference>
<gene>
    <name evidence="1" type="ORF">AAE02nite_35450</name>
</gene>
<comment type="caution">
    <text evidence="1">The sequence shown here is derived from an EMBL/GenBank/DDBJ whole genome shotgun (WGS) entry which is preliminary data.</text>
</comment>